<keyword evidence="3" id="KW-1185">Reference proteome</keyword>
<feature type="transmembrane region" description="Helical" evidence="1">
    <location>
        <begin position="12"/>
        <end position="37"/>
    </location>
</feature>
<gene>
    <name evidence="2" type="ORF">GCM10010946_27520</name>
</gene>
<evidence type="ECO:0000256" key="1">
    <source>
        <dbReference type="SAM" id="Phobius"/>
    </source>
</evidence>
<protein>
    <recommendedName>
        <fullName evidence="4">DUF805 domain-containing protein</fullName>
    </recommendedName>
</protein>
<evidence type="ECO:0000313" key="3">
    <source>
        <dbReference type="Proteomes" id="UP000653343"/>
    </source>
</evidence>
<evidence type="ECO:0008006" key="4">
    <source>
        <dbReference type="Google" id="ProtNLM"/>
    </source>
</evidence>
<dbReference type="RefSeq" id="WP_189357789.1">
    <property type="nucleotide sequence ID" value="NZ_BMYU01000007.1"/>
</dbReference>
<dbReference type="EMBL" id="BMYU01000007">
    <property type="protein sequence ID" value="GGX47532.1"/>
    <property type="molecule type" value="Genomic_DNA"/>
</dbReference>
<keyword evidence="1" id="KW-0812">Transmembrane</keyword>
<keyword evidence="1" id="KW-1133">Transmembrane helix</keyword>
<reference evidence="3" key="1">
    <citation type="journal article" date="2019" name="Int. J. Syst. Evol. Microbiol.">
        <title>The Global Catalogue of Microorganisms (GCM) 10K type strain sequencing project: providing services to taxonomists for standard genome sequencing and annotation.</title>
        <authorList>
            <consortium name="The Broad Institute Genomics Platform"/>
            <consortium name="The Broad Institute Genome Sequencing Center for Infectious Disease"/>
            <person name="Wu L."/>
            <person name="Ma J."/>
        </authorList>
    </citation>
    <scope>NUCLEOTIDE SEQUENCE [LARGE SCALE GENOMIC DNA]</scope>
    <source>
        <strain evidence="3">KCTC 23917</strain>
    </source>
</reference>
<accession>A0ABQ2Y0Z1</accession>
<feature type="transmembrane region" description="Helical" evidence="1">
    <location>
        <begin position="57"/>
        <end position="78"/>
    </location>
</feature>
<proteinExistence type="predicted"/>
<evidence type="ECO:0000313" key="2">
    <source>
        <dbReference type="EMBL" id="GGX47532.1"/>
    </source>
</evidence>
<sequence length="88" mass="9820">MGALLEQFQVTVGLVAGMLAIMGVPVFLMVLCSMLIFQIIPALLCIPTLRKAGFSAWWALPALIPGMIIPMLWTFAFIRWPRYPSDPR</sequence>
<keyword evidence="1" id="KW-0472">Membrane</keyword>
<name>A0ABQ2Y0Z1_9BURK</name>
<organism evidence="2 3">
    <name type="scientific">Undibacterium squillarum</name>
    <dbReference type="NCBI Taxonomy" id="1131567"/>
    <lineage>
        <taxon>Bacteria</taxon>
        <taxon>Pseudomonadati</taxon>
        <taxon>Pseudomonadota</taxon>
        <taxon>Betaproteobacteria</taxon>
        <taxon>Burkholderiales</taxon>
        <taxon>Oxalobacteraceae</taxon>
        <taxon>Undibacterium</taxon>
    </lineage>
</organism>
<comment type="caution">
    <text evidence="2">The sequence shown here is derived from an EMBL/GenBank/DDBJ whole genome shotgun (WGS) entry which is preliminary data.</text>
</comment>
<dbReference type="Proteomes" id="UP000653343">
    <property type="component" value="Unassembled WGS sequence"/>
</dbReference>